<keyword evidence="3" id="KW-1185">Reference proteome</keyword>
<proteinExistence type="predicted"/>
<keyword evidence="1" id="KW-0812">Transmembrane</keyword>
<feature type="transmembrane region" description="Helical" evidence="1">
    <location>
        <begin position="5"/>
        <end position="27"/>
    </location>
</feature>
<accession>A0AA39XJN2</accession>
<dbReference type="Proteomes" id="UP001174934">
    <property type="component" value="Unassembled WGS sequence"/>
</dbReference>
<evidence type="ECO:0000313" key="3">
    <source>
        <dbReference type="Proteomes" id="UP001174934"/>
    </source>
</evidence>
<evidence type="ECO:0000256" key="1">
    <source>
        <dbReference type="SAM" id="Phobius"/>
    </source>
</evidence>
<protein>
    <submittedName>
        <fullName evidence="2">Uncharacterized protein</fullName>
    </submittedName>
</protein>
<reference evidence="2" key="1">
    <citation type="submission" date="2023-06" db="EMBL/GenBank/DDBJ databases">
        <title>Genome-scale phylogeny and comparative genomics of the fungal order Sordariales.</title>
        <authorList>
            <consortium name="Lawrence Berkeley National Laboratory"/>
            <person name="Hensen N."/>
            <person name="Bonometti L."/>
            <person name="Westerberg I."/>
            <person name="Brannstrom I.O."/>
            <person name="Guillou S."/>
            <person name="Cros-Aarteil S."/>
            <person name="Calhoun S."/>
            <person name="Haridas S."/>
            <person name="Kuo A."/>
            <person name="Mondo S."/>
            <person name="Pangilinan J."/>
            <person name="Riley R."/>
            <person name="LaButti K."/>
            <person name="Andreopoulos B."/>
            <person name="Lipzen A."/>
            <person name="Chen C."/>
            <person name="Yanf M."/>
            <person name="Daum C."/>
            <person name="Ng V."/>
            <person name="Clum A."/>
            <person name="Steindorff A."/>
            <person name="Ohm R."/>
            <person name="Martin F."/>
            <person name="Silar P."/>
            <person name="Natvig D."/>
            <person name="Lalanne C."/>
            <person name="Gautier V."/>
            <person name="Ament-velasquez S.L."/>
            <person name="Kruys A."/>
            <person name="Hutchinson M.I."/>
            <person name="Powell A.J."/>
            <person name="Barry K."/>
            <person name="Miller A.N."/>
            <person name="Grigoriev I.V."/>
            <person name="Debuchy R."/>
            <person name="Gladieux P."/>
            <person name="Thoren M.H."/>
            <person name="Johannesson H."/>
        </authorList>
    </citation>
    <scope>NUCLEOTIDE SEQUENCE</scope>
    <source>
        <strain evidence="2">SMH3391-2</strain>
    </source>
</reference>
<gene>
    <name evidence="2" type="ORF">B0T17DRAFT_36339</name>
</gene>
<dbReference type="EMBL" id="JAULSR010000001">
    <property type="protein sequence ID" value="KAK0635268.1"/>
    <property type="molecule type" value="Genomic_DNA"/>
</dbReference>
<sequence length="87" mass="10100">MNKIILSVGIVTDVVSLSVAWFFFFAFLVEGPIFIHISAFLLLFYIVNIASLHWSERRAYGKHIKHFSADLFSSSLMFFIEFSFRQS</sequence>
<evidence type="ECO:0000313" key="2">
    <source>
        <dbReference type="EMBL" id="KAK0635268.1"/>
    </source>
</evidence>
<keyword evidence="1" id="KW-1133">Transmembrane helix</keyword>
<dbReference type="AlphaFoldDB" id="A0AA39XJN2"/>
<feature type="transmembrane region" description="Helical" evidence="1">
    <location>
        <begin position="33"/>
        <end position="55"/>
    </location>
</feature>
<keyword evidence="1" id="KW-0472">Membrane</keyword>
<organism evidence="2 3">
    <name type="scientific">Bombardia bombarda</name>
    <dbReference type="NCBI Taxonomy" id="252184"/>
    <lineage>
        <taxon>Eukaryota</taxon>
        <taxon>Fungi</taxon>
        <taxon>Dikarya</taxon>
        <taxon>Ascomycota</taxon>
        <taxon>Pezizomycotina</taxon>
        <taxon>Sordariomycetes</taxon>
        <taxon>Sordariomycetidae</taxon>
        <taxon>Sordariales</taxon>
        <taxon>Lasiosphaeriaceae</taxon>
        <taxon>Bombardia</taxon>
    </lineage>
</organism>
<comment type="caution">
    <text evidence="2">The sequence shown here is derived from an EMBL/GenBank/DDBJ whole genome shotgun (WGS) entry which is preliminary data.</text>
</comment>
<name>A0AA39XJN2_9PEZI</name>